<evidence type="ECO:0000313" key="4">
    <source>
        <dbReference type="EMBL" id="GAH71427.1"/>
    </source>
</evidence>
<dbReference type="PANTHER" id="PTHR16305:SF28">
    <property type="entry name" value="GUANYLATE CYCLASE DOMAIN-CONTAINING PROTEIN"/>
    <property type="match status" value="1"/>
</dbReference>
<dbReference type="SUPFAM" id="SSF55073">
    <property type="entry name" value="Nucleotide cyclase"/>
    <property type="match status" value="1"/>
</dbReference>
<dbReference type="GO" id="GO:0005524">
    <property type="term" value="F:ATP binding"/>
    <property type="evidence" value="ECO:0007669"/>
    <property type="project" value="UniProtKB-KW"/>
</dbReference>
<feature type="non-terminal residue" evidence="4">
    <location>
        <position position="270"/>
    </location>
</feature>
<keyword evidence="1" id="KW-0547">Nucleotide-binding</keyword>
<evidence type="ECO:0000256" key="2">
    <source>
        <dbReference type="ARBA" id="ARBA00022840"/>
    </source>
</evidence>
<dbReference type="Pfam" id="PF13191">
    <property type="entry name" value="AAA_16"/>
    <property type="match status" value="1"/>
</dbReference>
<dbReference type="Gene3D" id="3.40.50.300">
    <property type="entry name" value="P-loop containing nucleotide triphosphate hydrolases"/>
    <property type="match status" value="1"/>
</dbReference>
<dbReference type="SUPFAM" id="SSF52540">
    <property type="entry name" value="P-loop containing nucleoside triphosphate hydrolases"/>
    <property type="match status" value="1"/>
</dbReference>
<name>X1HPK1_9ZZZZ</name>
<evidence type="ECO:0000259" key="3">
    <source>
        <dbReference type="Pfam" id="PF13191"/>
    </source>
</evidence>
<dbReference type="InterPro" id="IPR041664">
    <property type="entry name" value="AAA_16"/>
</dbReference>
<dbReference type="InterPro" id="IPR027417">
    <property type="entry name" value="P-loop_NTPase"/>
</dbReference>
<dbReference type="PANTHER" id="PTHR16305">
    <property type="entry name" value="TESTICULAR SOLUBLE ADENYLYL CYCLASE"/>
    <property type="match status" value="1"/>
</dbReference>
<accession>X1HPK1</accession>
<organism evidence="4">
    <name type="scientific">marine sediment metagenome</name>
    <dbReference type="NCBI Taxonomy" id="412755"/>
    <lineage>
        <taxon>unclassified sequences</taxon>
        <taxon>metagenomes</taxon>
        <taxon>ecological metagenomes</taxon>
    </lineage>
</organism>
<evidence type="ECO:0000256" key="1">
    <source>
        <dbReference type="ARBA" id="ARBA00022741"/>
    </source>
</evidence>
<comment type="caution">
    <text evidence="4">The sequence shown here is derived from an EMBL/GenBank/DDBJ whole genome shotgun (WGS) entry which is preliminary data.</text>
</comment>
<feature type="non-terminal residue" evidence="4">
    <location>
        <position position="1"/>
    </location>
</feature>
<dbReference type="GO" id="GO:0004016">
    <property type="term" value="F:adenylate cyclase activity"/>
    <property type="evidence" value="ECO:0007669"/>
    <property type="project" value="TreeGrafter"/>
</dbReference>
<dbReference type="AlphaFoldDB" id="X1HPK1"/>
<sequence length="270" mass="29502">VNAAARIESTKQPMSVLVSEYTFRLVAPFFDFIDLGEFDIEGRSEAVKIYQVQGVKADPERARGAAGLESPMVGREAELASLLHLSQTVQAGLGRVVLVVSEPGLGKTRLISEWKQDVSQAISKPPIKWIEGNNNSYDLGQAYHLLIDLLHSILGIPTGGGEPETRAALRNLTEDLFGSIEKHAVDAPALDVYPYLGHLLSLNLEGMALERVRMLDPEGLRAQYLAALRRLFQALADRGPLIVVLENLQWADPSSAELLTNIMPLTSTIP</sequence>
<dbReference type="EMBL" id="BARU01027188">
    <property type="protein sequence ID" value="GAH71427.1"/>
    <property type="molecule type" value="Genomic_DNA"/>
</dbReference>
<dbReference type="InterPro" id="IPR029787">
    <property type="entry name" value="Nucleotide_cyclase"/>
</dbReference>
<dbReference type="GO" id="GO:0005737">
    <property type="term" value="C:cytoplasm"/>
    <property type="evidence" value="ECO:0007669"/>
    <property type="project" value="TreeGrafter"/>
</dbReference>
<keyword evidence="2" id="KW-0067">ATP-binding</keyword>
<proteinExistence type="predicted"/>
<gene>
    <name evidence="4" type="ORF">S03H2_43567</name>
</gene>
<reference evidence="4" key="1">
    <citation type="journal article" date="2014" name="Front. Microbiol.">
        <title>High frequency of phylogenetically diverse reductive dehalogenase-homologous genes in deep subseafloor sedimentary metagenomes.</title>
        <authorList>
            <person name="Kawai M."/>
            <person name="Futagami T."/>
            <person name="Toyoda A."/>
            <person name="Takaki Y."/>
            <person name="Nishi S."/>
            <person name="Hori S."/>
            <person name="Arai W."/>
            <person name="Tsubouchi T."/>
            <person name="Morono Y."/>
            <person name="Uchiyama I."/>
            <person name="Ito T."/>
            <person name="Fujiyama A."/>
            <person name="Inagaki F."/>
            <person name="Takami H."/>
        </authorList>
    </citation>
    <scope>NUCLEOTIDE SEQUENCE</scope>
    <source>
        <strain evidence="4">Expedition CK06-06</strain>
    </source>
</reference>
<protein>
    <recommendedName>
        <fullName evidence="3">Orc1-like AAA ATPase domain-containing protein</fullName>
    </recommendedName>
</protein>
<dbReference type="Gene3D" id="3.30.70.1230">
    <property type="entry name" value="Nucleotide cyclase"/>
    <property type="match status" value="1"/>
</dbReference>
<feature type="domain" description="Orc1-like AAA ATPase" evidence="3">
    <location>
        <begin position="72"/>
        <end position="265"/>
    </location>
</feature>